<comment type="caution">
    <text evidence="1">The sequence shown here is derived from an EMBL/GenBank/DDBJ whole genome shotgun (WGS) entry which is preliminary data.</text>
</comment>
<reference evidence="1 2" key="1">
    <citation type="submission" date="2018-11" db="EMBL/GenBank/DDBJ databases">
        <authorList>
            <consortium name="Pathogen Informatics"/>
        </authorList>
    </citation>
    <scope>NUCLEOTIDE SEQUENCE [LARGE SCALE GENOMIC DNA]</scope>
    <source>
        <strain evidence="1 2">NCTC11458</strain>
    </source>
</reference>
<gene>
    <name evidence="1" type="ORF">NCTC11458_00947</name>
</gene>
<dbReference type="Proteomes" id="UP000276733">
    <property type="component" value="Unassembled WGS sequence"/>
</dbReference>
<name>A0A7Z8YDS0_CAPOC</name>
<proteinExistence type="predicted"/>
<dbReference type="AlphaFoldDB" id="A0A7Z8YDS0"/>
<sequence length="185" mass="20826">MYCTKKLELPMIGFEVIINKKSLVGGIQDGVISVIIDRLALDDRNYLAINFGGYDKETDSHTVWLDEELPINNTITVKVIELSSNEIATSLQNRANRENFVKVPSNIGLEVTVREEVLSAHIRKGSIHFIATLLNDKDKCEIFVDFVATECMDSEGNSKKYWYKKALQLGDSVTIEAKEITKITI</sequence>
<dbReference type="EMBL" id="UYIQ01000001">
    <property type="protein sequence ID" value="VDG81655.1"/>
    <property type="molecule type" value="Genomic_DNA"/>
</dbReference>
<accession>A0A7Z8YDS0</accession>
<evidence type="ECO:0000313" key="2">
    <source>
        <dbReference type="Proteomes" id="UP000276733"/>
    </source>
</evidence>
<evidence type="ECO:0000313" key="1">
    <source>
        <dbReference type="EMBL" id="VDG81655.1"/>
    </source>
</evidence>
<protein>
    <submittedName>
        <fullName evidence="1">Uncharacterized protein</fullName>
    </submittedName>
</protein>
<organism evidence="1 2">
    <name type="scientific">Capnocytophaga ochracea</name>
    <dbReference type="NCBI Taxonomy" id="1018"/>
    <lineage>
        <taxon>Bacteria</taxon>
        <taxon>Pseudomonadati</taxon>
        <taxon>Bacteroidota</taxon>
        <taxon>Flavobacteriia</taxon>
        <taxon>Flavobacteriales</taxon>
        <taxon>Flavobacteriaceae</taxon>
        <taxon>Capnocytophaga</taxon>
    </lineage>
</organism>